<name>A0A2S6FUT2_9CLOT</name>
<dbReference type="Pfam" id="PF01418">
    <property type="entry name" value="HTH_6"/>
    <property type="match status" value="1"/>
</dbReference>
<dbReference type="PANTHER" id="PTHR30514">
    <property type="entry name" value="GLUCOKINASE"/>
    <property type="match status" value="1"/>
</dbReference>
<dbReference type="InterPro" id="IPR036388">
    <property type="entry name" value="WH-like_DNA-bd_sf"/>
</dbReference>
<organism evidence="6 7">
    <name type="scientific">Clostridium algidicarnis DSM 15099</name>
    <dbReference type="NCBI Taxonomy" id="1121295"/>
    <lineage>
        <taxon>Bacteria</taxon>
        <taxon>Bacillati</taxon>
        <taxon>Bacillota</taxon>
        <taxon>Clostridia</taxon>
        <taxon>Eubacteriales</taxon>
        <taxon>Clostridiaceae</taxon>
        <taxon>Clostridium</taxon>
    </lineage>
</organism>
<dbReference type="GO" id="GO:0097367">
    <property type="term" value="F:carbohydrate derivative binding"/>
    <property type="evidence" value="ECO:0007669"/>
    <property type="project" value="InterPro"/>
</dbReference>
<dbReference type="CDD" id="cd05013">
    <property type="entry name" value="SIS_RpiR"/>
    <property type="match status" value="1"/>
</dbReference>
<feature type="domain" description="HTH rpiR-type" evidence="4">
    <location>
        <begin position="2"/>
        <end position="78"/>
    </location>
</feature>
<sequence>MAGSIIKIRGIMNGLSDTEKKVANFILEYPSEISDLSIGNMSKRCGASEATIVRFCRAVGYSGFKDFKIDITRDMAYLEVNSKDDKYADIENGDDIDVIIKNISNNNKKAIDNTSKIISTKSIKEAIEALDNSKRIEFFGVGASYVIALDAFQKFCRINKLATAHADTHIQTISAANLTKGDVAVAISYSGETKDVYHAINIARSTGATTISITKYGSSSISDICDINLYVSSPEINIRSGATSSRIAQLNVIDILFAGVASKRFNETQNYLEKTRVAIKAKKFK</sequence>
<proteinExistence type="predicted"/>
<dbReference type="STRING" id="37659.GCA_000703125_01078"/>
<comment type="caution">
    <text evidence="6">The sequence shown here is derived from an EMBL/GenBank/DDBJ whole genome shotgun (WGS) entry which is preliminary data.</text>
</comment>
<gene>
    <name evidence="6" type="ORF">BD821_12217</name>
</gene>
<dbReference type="InterPro" id="IPR035472">
    <property type="entry name" value="RpiR-like_SIS"/>
</dbReference>
<dbReference type="GO" id="GO:1901135">
    <property type="term" value="P:carbohydrate derivative metabolic process"/>
    <property type="evidence" value="ECO:0007669"/>
    <property type="project" value="InterPro"/>
</dbReference>
<dbReference type="InterPro" id="IPR046348">
    <property type="entry name" value="SIS_dom_sf"/>
</dbReference>
<evidence type="ECO:0000256" key="1">
    <source>
        <dbReference type="ARBA" id="ARBA00023015"/>
    </source>
</evidence>
<evidence type="ECO:0000256" key="2">
    <source>
        <dbReference type="ARBA" id="ARBA00023125"/>
    </source>
</evidence>
<dbReference type="Proteomes" id="UP000239863">
    <property type="component" value="Unassembled WGS sequence"/>
</dbReference>
<evidence type="ECO:0000259" key="5">
    <source>
        <dbReference type="PROSITE" id="PS51464"/>
    </source>
</evidence>
<dbReference type="Gene3D" id="3.40.50.10490">
    <property type="entry name" value="Glucose-6-phosphate isomerase like protein, domain 1"/>
    <property type="match status" value="1"/>
</dbReference>
<dbReference type="PANTHER" id="PTHR30514:SF1">
    <property type="entry name" value="HTH-TYPE TRANSCRIPTIONAL REGULATOR HEXR-RELATED"/>
    <property type="match status" value="1"/>
</dbReference>
<dbReference type="InterPro" id="IPR001347">
    <property type="entry name" value="SIS_dom"/>
</dbReference>
<keyword evidence="1" id="KW-0805">Transcription regulation</keyword>
<keyword evidence="3" id="KW-0804">Transcription</keyword>
<dbReference type="InterPro" id="IPR000281">
    <property type="entry name" value="HTH_RpiR"/>
</dbReference>
<dbReference type="AlphaFoldDB" id="A0A2S6FUT2"/>
<dbReference type="Pfam" id="PF01380">
    <property type="entry name" value="SIS"/>
    <property type="match status" value="1"/>
</dbReference>
<evidence type="ECO:0000256" key="3">
    <source>
        <dbReference type="ARBA" id="ARBA00023163"/>
    </source>
</evidence>
<dbReference type="EMBL" id="PTIS01000022">
    <property type="protein sequence ID" value="PPK44658.1"/>
    <property type="molecule type" value="Genomic_DNA"/>
</dbReference>
<dbReference type="SUPFAM" id="SSF46689">
    <property type="entry name" value="Homeodomain-like"/>
    <property type="match status" value="1"/>
</dbReference>
<dbReference type="OrthoDB" id="3684496at2"/>
<keyword evidence="2" id="KW-0238">DNA-binding</keyword>
<dbReference type="PROSITE" id="PS51071">
    <property type="entry name" value="HTH_RPIR"/>
    <property type="match status" value="1"/>
</dbReference>
<reference evidence="6 7" key="1">
    <citation type="submission" date="2018-02" db="EMBL/GenBank/DDBJ databases">
        <title>Genomic Encyclopedia of Archaeal and Bacterial Type Strains, Phase II (KMG-II): from individual species to whole genera.</title>
        <authorList>
            <person name="Goeker M."/>
        </authorList>
    </citation>
    <scope>NUCLEOTIDE SEQUENCE [LARGE SCALE GENOMIC DNA]</scope>
    <source>
        <strain evidence="6 7">DSM 15099</strain>
    </source>
</reference>
<dbReference type="GO" id="GO:0003677">
    <property type="term" value="F:DNA binding"/>
    <property type="evidence" value="ECO:0007669"/>
    <property type="project" value="UniProtKB-KW"/>
</dbReference>
<dbReference type="SUPFAM" id="SSF53697">
    <property type="entry name" value="SIS domain"/>
    <property type="match status" value="1"/>
</dbReference>
<evidence type="ECO:0000313" key="6">
    <source>
        <dbReference type="EMBL" id="PPK44658.1"/>
    </source>
</evidence>
<evidence type="ECO:0000259" key="4">
    <source>
        <dbReference type="PROSITE" id="PS51071"/>
    </source>
</evidence>
<protein>
    <submittedName>
        <fullName evidence="6">RpiR family transcriptional regulator</fullName>
    </submittedName>
</protein>
<accession>A0A2S6FUT2</accession>
<dbReference type="InterPro" id="IPR009057">
    <property type="entry name" value="Homeodomain-like_sf"/>
</dbReference>
<dbReference type="Gene3D" id="1.10.10.10">
    <property type="entry name" value="Winged helix-like DNA-binding domain superfamily/Winged helix DNA-binding domain"/>
    <property type="match status" value="1"/>
</dbReference>
<dbReference type="PROSITE" id="PS51464">
    <property type="entry name" value="SIS"/>
    <property type="match status" value="1"/>
</dbReference>
<evidence type="ECO:0000313" key="7">
    <source>
        <dbReference type="Proteomes" id="UP000239863"/>
    </source>
</evidence>
<dbReference type="GO" id="GO:0003700">
    <property type="term" value="F:DNA-binding transcription factor activity"/>
    <property type="evidence" value="ECO:0007669"/>
    <property type="project" value="InterPro"/>
</dbReference>
<feature type="domain" description="SIS" evidence="5">
    <location>
        <begin position="126"/>
        <end position="266"/>
    </location>
</feature>
<dbReference type="InterPro" id="IPR047640">
    <property type="entry name" value="RpiR-like"/>
</dbReference>